<dbReference type="SUPFAM" id="SSF48371">
    <property type="entry name" value="ARM repeat"/>
    <property type="match status" value="1"/>
</dbReference>
<keyword evidence="4" id="KW-1185">Reference proteome</keyword>
<name>A0A811QFC4_9POAL</name>
<feature type="transmembrane region" description="Helical" evidence="2">
    <location>
        <begin position="141"/>
        <end position="160"/>
    </location>
</feature>
<accession>A0A811QFC4</accession>
<organism evidence="3 4">
    <name type="scientific">Miscanthus lutarioriparius</name>
    <dbReference type="NCBI Taxonomy" id="422564"/>
    <lineage>
        <taxon>Eukaryota</taxon>
        <taxon>Viridiplantae</taxon>
        <taxon>Streptophyta</taxon>
        <taxon>Embryophyta</taxon>
        <taxon>Tracheophyta</taxon>
        <taxon>Spermatophyta</taxon>
        <taxon>Magnoliopsida</taxon>
        <taxon>Liliopsida</taxon>
        <taxon>Poales</taxon>
        <taxon>Poaceae</taxon>
        <taxon>PACMAD clade</taxon>
        <taxon>Panicoideae</taxon>
        <taxon>Andropogonodae</taxon>
        <taxon>Andropogoneae</taxon>
        <taxon>Saccharinae</taxon>
        <taxon>Miscanthus</taxon>
    </lineage>
</organism>
<dbReference type="Proteomes" id="UP000604825">
    <property type="component" value="Unassembled WGS sequence"/>
</dbReference>
<evidence type="ECO:0000313" key="3">
    <source>
        <dbReference type="EMBL" id="CAD6257711.1"/>
    </source>
</evidence>
<feature type="transmembrane region" description="Helical" evidence="2">
    <location>
        <begin position="207"/>
        <end position="224"/>
    </location>
</feature>
<keyword evidence="2" id="KW-0812">Transmembrane</keyword>
<comment type="caution">
    <text evidence="3">The sequence shown here is derived from an EMBL/GenBank/DDBJ whole genome shotgun (WGS) entry which is preliminary data.</text>
</comment>
<dbReference type="InterPro" id="IPR016024">
    <property type="entry name" value="ARM-type_fold"/>
</dbReference>
<feature type="region of interest" description="Disordered" evidence="1">
    <location>
        <begin position="405"/>
        <end position="447"/>
    </location>
</feature>
<evidence type="ECO:0000256" key="2">
    <source>
        <dbReference type="SAM" id="Phobius"/>
    </source>
</evidence>
<dbReference type="PANTHER" id="PTHR33115:SF25">
    <property type="entry name" value="CONDENSIN COMPLEX SUBUNIT 1 C-TERMINAL DOMAIN-CONTAINING PROTEIN"/>
    <property type="match status" value="1"/>
</dbReference>
<dbReference type="AlphaFoldDB" id="A0A811QFC4"/>
<dbReference type="OrthoDB" id="689499at2759"/>
<proteinExistence type="predicted"/>
<feature type="transmembrane region" description="Helical" evidence="2">
    <location>
        <begin position="166"/>
        <end position="186"/>
    </location>
</feature>
<gene>
    <name evidence="3" type="ORF">NCGR_LOCUS41196</name>
</gene>
<evidence type="ECO:0000313" key="4">
    <source>
        <dbReference type="Proteomes" id="UP000604825"/>
    </source>
</evidence>
<feature type="region of interest" description="Disordered" evidence="1">
    <location>
        <begin position="659"/>
        <end position="681"/>
    </location>
</feature>
<feature type="transmembrane region" description="Helical" evidence="2">
    <location>
        <begin position="47"/>
        <end position="71"/>
    </location>
</feature>
<keyword evidence="2" id="KW-0472">Membrane</keyword>
<feature type="compositionally biased region" description="Polar residues" evidence="1">
    <location>
        <begin position="672"/>
        <end position="681"/>
    </location>
</feature>
<keyword evidence="2" id="KW-1133">Transmembrane helix</keyword>
<protein>
    <submittedName>
        <fullName evidence="3">Uncharacterized protein</fullName>
    </submittedName>
</protein>
<sequence>MAGGGVGGETRDGGGRCCTPNRRRAPVLPLPQELDLLLSKYVLFHMYLLKAVTGLGYLALTWSTVVLLGGFITALTKKDFWCITVISLMQATRIFHDLADQLLPNFFKLVTHIIRHNRVVLRHRMLHVTESFRDKDPLATVAARVASVAFVGLAVLPFLVMCYVPAFLYVYGGPVACIALAIWRTVQRDYGGGGDDKANLAPALDMFYSLVLLQGGLLLVWLYHESWWVDHLITLRQHCKLPNTAWCRLALVEFLCDTRARCWRNLSSIRGRKLVDYAVSLLDSGSWDDNLSGARLLDEFIRQGCDMRSLLLPSRPKIQKLIDSLGWREGRRPEDAEMRKLAARIVAHLAGGLHLAQFSGAIQCISYLLQDEATLAYSDQQGLTHHPQRRLASEKQAMILRLERREREREARHQKKLPKRLQRDGVRLKQQQQEQQLQQQQQQRGGGSGACNELILQGLAILERLASDHHNRGEISGSSGLLAKITAPLYSGRFVQGIGIADWVHVANATFKVVYQLIHAPGETSARLRTEISSNKQAMSNLDTIIVRQEAQQELKMRAMEILTELALDLSIDLPRETKRALMKKQMHIFLTGEGDLRATAGRTLVLTKCADESSFDRLVQILDDKNIKIKYRMIAAEILENMCAHCGKQRVKDILLPKVRETPSSRDQNKSSDQGNEGQTATKALQEKLLSLTLVMYAKLENADFSIALQNNGSAFVAKLKSMVEENCQATVCSLNIVKLCGQIALSMMQRNQYTEHFKHQEFVKSLCKARKIMSNLESCVLFAGTGRDHGLRKMAWPLLFDLEKEAERVVG</sequence>
<evidence type="ECO:0000256" key="1">
    <source>
        <dbReference type="SAM" id="MobiDB-lite"/>
    </source>
</evidence>
<dbReference type="EMBL" id="CAJGYO010000010">
    <property type="protein sequence ID" value="CAD6257711.1"/>
    <property type="molecule type" value="Genomic_DNA"/>
</dbReference>
<feature type="compositionally biased region" description="Low complexity" evidence="1">
    <location>
        <begin position="430"/>
        <end position="443"/>
    </location>
</feature>
<feature type="region of interest" description="Disordered" evidence="1">
    <location>
        <begin position="1"/>
        <end position="20"/>
    </location>
</feature>
<reference evidence="3" key="1">
    <citation type="submission" date="2020-10" db="EMBL/GenBank/DDBJ databases">
        <authorList>
            <person name="Han B."/>
            <person name="Lu T."/>
            <person name="Zhao Q."/>
            <person name="Huang X."/>
            <person name="Zhao Y."/>
        </authorList>
    </citation>
    <scope>NUCLEOTIDE SEQUENCE</scope>
</reference>
<feature type="compositionally biased region" description="Basic and acidic residues" evidence="1">
    <location>
        <begin position="659"/>
        <end position="671"/>
    </location>
</feature>
<dbReference type="PANTHER" id="PTHR33115">
    <property type="entry name" value="ARM REPEAT SUPERFAMILY PROTEIN"/>
    <property type="match status" value="1"/>
</dbReference>